<dbReference type="STRING" id="134849.SAMN05443668_103306"/>
<dbReference type="Proteomes" id="UP000184440">
    <property type="component" value="Unassembled WGS sequence"/>
</dbReference>
<evidence type="ECO:0000313" key="1">
    <source>
        <dbReference type="EMBL" id="SHN15818.1"/>
    </source>
</evidence>
<gene>
    <name evidence="1" type="ORF">SAMN05443668_103306</name>
</gene>
<dbReference type="SUPFAM" id="SSF54862">
    <property type="entry name" value="4Fe-4S ferredoxins"/>
    <property type="match status" value="1"/>
</dbReference>
<dbReference type="Pfam" id="PF13459">
    <property type="entry name" value="Fer4_15"/>
    <property type="match status" value="1"/>
</dbReference>
<accession>A0A1M7PFQ9</accession>
<dbReference type="Gene3D" id="3.30.70.20">
    <property type="match status" value="1"/>
</dbReference>
<evidence type="ECO:0000313" key="2">
    <source>
        <dbReference type="Proteomes" id="UP000184440"/>
    </source>
</evidence>
<proteinExistence type="predicted"/>
<organism evidence="1 2">
    <name type="scientific">Cryptosporangium aurantiacum</name>
    <dbReference type="NCBI Taxonomy" id="134849"/>
    <lineage>
        <taxon>Bacteria</taxon>
        <taxon>Bacillati</taxon>
        <taxon>Actinomycetota</taxon>
        <taxon>Actinomycetes</taxon>
        <taxon>Cryptosporangiales</taxon>
        <taxon>Cryptosporangiaceae</taxon>
        <taxon>Cryptosporangium</taxon>
    </lineage>
</organism>
<protein>
    <submittedName>
        <fullName evidence="1">Ferredoxin</fullName>
    </submittedName>
</protein>
<dbReference type="AlphaFoldDB" id="A0A1M7PFQ9"/>
<sequence length="82" mass="8646">MTEAGQESDVLARNDEGPEMRILVRNDLCQGHAQCNAQAPEIYPLDADGFIDVPTDTPVLPGQEAAARLGAGACPERALQVG</sequence>
<keyword evidence="2" id="KW-1185">Reference proteome</keyword>
<dbReference type="EMBL" id="FRCS01000003">
    <property type="protein sequence ID" value="SHN15818.1"/>
    <property type="molecule type" value="Genomic_DNA"/>
</dbReference>
<reference evidence="1 2" key="1">
    <citation type="submission" date="2016-11" db="EMBL/GenBank/DDBJ databases">
        <authorList>
            <person name="Jaros S."/>
            <person name="Januszkiewicz K."/>
            <person name="Wedrychowicz H."/>
        </authorList>
    </citation>
    <scope>NUCLEOTIDE SEQUENCE [LARGE SCALE GENOMIC DNA]</scope>
    <source>
        <strain evidence="1 2">DSM 46144</strain>
    </source>
</reference>
<name>A0A1M7PFQ9_9ACTN</name>